<dbReference type="PANTHER" id="PTHR38839">
    <property type="entry name" value="TRANSCRIPTIONAL REGULATOR WHID-RELATED"/>
    <property type="match status" value="1"/>
</dbReference>
<evidence type="ECO:0000256" key="11">
    <source>
        <dbReference type="ARBA" id="ARBA00023163"/>
    </source>
</evidence>
<organism evidence="13 14">
    <name type="scientific">Actinomycetospora succinea</name>
    <dbReference type="NCBI Taxonomy" id="663603"/>
    <lineage>
        <taxon>Bacteria</taxon>
        <taxon>Bacillati</taxon>
        <taxon>Actinomycetota</taxon>
        <taxon>Actinomycetes</taxon>
        <taxon>Pseudonocardiales</taxon>
        <taxon>Pseudonocardiaceae</taxon>
        <taxon>Actinomycetospora</taxon>
    </lineage>
</organism>
<dbReference type="GO" id="GO:0005737">
    <property type="term" value="C:cytoplasm"/>
    <property type="evidence" value="ECO:0007669"/>
    <property type="project" value="UniProtKB-SubCell"/>
</dbReference>
<reference evidence="13 14" key="1">
    <citation type="submission" date="2019-03" db="EMBL/GenBank/DDBJ databases">
        <title>Genomic Encyclopedia of Type Strains, Phase IV (KMG-IV): sequencing the most valuable type-strain genomes for metagenomic binning, comparative biology and taxonomic classification.</title>
        <authorList>
            <person name="Goeker M."/>
        </authorList>
    </citation>
    <scope>NUCLEOTIDE SEQUENCE [LARGE SCALE GENOMIC DNA]</scope>
    <source>
        <strain evidence="13 14">DSM 45775</strain>
    </source>
</reference>
<keyword evidence="13" id="KW-0371">Homeobox</keyword>
<dbReference type="GO" id="GO:0047134">
    <property type="term" value="F:protein-disulfide reductase [NAD(P)H] activity"/>
    <property type="evidence" value="ECO:0007669"/>
    <property type="project" value="TreeGrafter"/>
</dbReference>
<evidence type="ECO:0000259" key="12">
    <source>
        <dbReference type="PROSITE" id="PS51674"/>
    </source>
</evidence>
<dbReference type="GO" id="GO:0051539">
    <property type="term" value="F:4 iron, 4 sulfur cluster binding"/>
    <property type="evidence" value="ECO:0007669"/>
    <property type="project" value="UniProtKB-KW"/>
</dbReference>
<evidence type="ECO:0000256" key="8">
    <source>
        <dbReference type="ARBA" id="ARBA00023015"/>
    </source>
</evidence>
<keyword evidence="11" id="KW-0804">Transcription</keyword>
<dbReference type="PROSITE" id="PS51674">
    <property type="entry name" value="4FE4S_WBL"/>
    <property type="match status" value="1"/>
</dbReference>
<comment type="similarity">
    <text evidence="3">Belongs to the WhiB family.</text>
</comment>
<dbReference type="Pfam" id="PF02467">
    <property type="entry name" value="Whib"/>
    <property type="match status" value="1"/>
</dbReference>
<comment type="cofactor">
    <cofactor evidence="1">
        <name>[4Fe-4S] cluster</name>
        <dbReference type="ChEBI" id="CHEBI:49883"/>
    </cofactor>
</comment>
<sequence length="131" mass="14569">MSDSNWRGRASCRGVDPELFFPESSDEPLVRKQVAAAKAVCRVCPVRDRCLADALLRLPHGIAGGLTEQERRRVRSADSLARADTPRWQALLDAGRSHPEIAHECGVTVRTVDRWVSRLREEVASGRGDPR</sequence>
<keyword evidence="5" id="KW-0479">Metal-binding</keyword>
<dbReference type="RefSeq" id="WP_166659677.1">
    <property type="nucleotide sequence ID" value="NZ_BAABHR010000046.1"/>
</dbReference>
<keyword evidence="6" id="KW-0408">Iron</keyword>
<evidence type="ECO:0000256" key="7">
    <source>
        <dbReference type="ARBA" id="ARBA00023014"/>
    </source>
</evidence>
<keyword evidence="4" id="KW-0004">4Fe-4S</keyword>
<dbReference type="GO" id="GO:0045892">
    <property type="term" value="P:negative regulation of DNA-templated transcription"/>
    <property type="evidence" value="ECO:0007669"/>
    <property type="project" value="TreeGrafter"/>
</dbReference>
<keyword evidence="14" id="KW-1185">Reference proteome</keyword>
<accession>A0A4R6VRI7</accession>
<feature type="domain" description="4Fe-4S Wbl-type" evidence="12">
    <location>
        <begin position="11"/>
        <end position="73"/>
    </location>
</feature>
<dbReference type="GO" id="GO:0003677">
    <property type="term" value="F:DNA binding"/>
    <property type="evidence" value="ECO:0007669"/>
    <property type="project" value="UniProtKB-KW"/>
</dbReference>
<evidence type="ECO:0000256" key="5">
    <source>
        <dbReference type="ARBA" id="ARBA00022723"/>
    </source>
</evidence>
<evidence type="ECO:0000256" key="6">
    <source>
        <dbReference type="ARBA" id="ARBA00023004"/>
    </source>
</evidence>
<dbReference type="GO" id="GO:0046872">
    <property type="term" value="F:metal ion binding"/>
    <property type="evidence" value="ECO:0007669"/>
    <property type="project" value="UniProtKB-KW"/>
</dbReference>
<keyword evidence="7" id="KW-0411">Iron-sulfur</keyword>
<keyword evidence="9 13" id="KW-0238">DNA-binding</keyword>
<evidence type="ECO:0000313" key="13">
    <source>
        <dbReference type="EMBL" id="TDQ65174.1"/>
    </source>
</evidence>
<evidence type="ECO:0000256" key="3">
    <source>
        <dbReference type="ARBA" id="ARBA00006597"/>
    </source>
</evidence>
<keyword evidence="8" id="KW-0805">Transcription regulation</keyword>
<evidence type="ECO:0000256" key="4">
    <source>
        <dbReference type="ARBA" id="ARBA00022485"/>
    </source>
</evidence>
<dbReference type="Pfam" id="PF13551">
    <property type="entry name" value="HTH_29"/>
    <property type="match status" value="1"/>
</dbReference>
<dbReference type="Proteomes" id="UP000295705">
    <property type="component" value="Unassembled WGS sequence"/>
</dbReference>
<dbReference type="EMBL" id="SNYO01000001">
    <property type="protein sequence ID" value="TDQ65174.1"/>
    <property type="molecule type" value="Genomic_DNA"/>
</dbReference>
<comment type="caution">
    <text evidence="13">The sequence shown here is derived from an EMBL/GenBank/DDBJ whole genome shotgun (WGS) entry which is preliminary data.</text>
</comment>
<name>A0A4R6VRI7_9PSEU</name>
<evidence type="ECO:0000256" key="2">
    <source>
        <dbReference type="ARBA" id="ARBA00004496"/>
    </source>
</evidence>
<proteinExistence type="inferred from homology"/>
<gene>
    <name evidence="13" type="ORF">EV188_101423</name>
</gene>
<dbReference type="GO" id="GO:0045454">
    <property type="term" value="P:cell redox homeostasis"/>
    <property type="evidence" value="ECO:0007669"/>
    <property type="project" value="TreeGrafter"/>
</dbReference>
<evidence type="ECO:0000313" key="14">
    <source>
        <dbReference type="Proteomes" id="UP000295705"/>
    </source>
</evidence>
<evidence type="ECO:0000256" key="9">
    <source>
        <dbReference type="ARBA" id="ARBA00023125"/>
    </source>
</evidence>
<evidence type="ECO:0000256" key="10">
    <source>
        <dbReference type="ARBA" id="ARBA00023157"/>
    </source>
</evidence>
<evidence type="ECO:0000256" key="1">
    <source>
        <dbReference type="ARBA" id="ARBA00001966"/>
    </source>
</evidence>
<keyword evidence="10" id="KW-1015">Disulfide bond</keyword>
<dbReference type="InterPro" id="IPR034768">
    <property type="entry name" value="4FE4S_WBL"/>
</dbReference>
<dbReference type="InterPro" id="IPR003482">
    <property type="entry name" value="Whib"/>
</dbReference>
<comment type="subcellular location">
    <subcellularLocation>
        <location evidence="2">Cytoplasm</location>
    </subcellularLocation>
</comment>
<protein>
    <submittedName>
        <fullName evidence="13">Homeodomain-like domain-containing protein</fullName>
    </submittedName>
</protein>
<dbReference type="AlphaFoldDB" id="A0A4R6VRI7"/>